<organism evidence="7 8">
    <name type="scientific">Rathayibacter toxicus</name>
    <dbReference type="NCBI Taxonomy" id="145458"/>
    <lineage>
        <taxon>Bacteria</taxon>
        <taxon>Bacillati</taxon>
        <taxon>Actinomycetota</taxon>
        <taxon>Actinomycetes</taxon>
        <taxon>Micrococcales</taxon>
        <taxon>Microbacteriaceae</taxon>
        <taxon>Rathayibacter</taxon>
    </lineage>
</organism>
<dbReference type="InterPro" id="IPR017926">
    <property type="entry name" value="GATASE"/>
</dbReference>
<dbReference type="Gene3D" id="3.40.50.880">
    <property type="match status" value="1"/>
</dbReference>
<dbReference type="eggNOG" id="COG0147">
    <property type="taxonomic scope" value="Bacteria"/>
</dbReference>
<sequence length="624" mass="68041">MTSLLSRILASDGSLPFAVIRREGRTTIDVFTGDIIDVDRLANIPLNGEDILTVVPYRQVRERGFAAKDDSAPLRNLIVRERESVELGEVLTLLPERTIPLKESGFDIPDEEYAKIVGRVIDNEIGRGEGANFVLKRAFVAHTDAPPVEAILSWFRRLLTDESGAYWTFALHLPGPDSADTVTAVGATPERHISVRDGVALMNPISGTFRHPASGPTGKEVLAFLADIKESEELFMVVDEEMKMMSAVCSSGGRIMGPFLKQMSRLSHTEYLLEGHTNLDVREVLRLTMFAPTVTGSPIENACAVIAEYEKEPRGYYSGVLALFEPEEQGYTVDAPILIRTAYLDADGRLTVPAGATLVRHSVPENEVAETRAKASGMLSALGLLPHHDIPSSIDLSLQPGVQAALTARNERLASFWLRKQSPEYIEALAGRTALIIDNEDQFTAMLAHQLRHLGMDARVERWSQAADVLSDDLVVFGPGPGDPRDDSEPRIARLRALMTERLDSARPLLAVCLSHQMLSLLAGLPVKPLPTPRQGERLTVNVFGEDAAIGFYNTFSAMVEAGVQRTPLLGLEVSSDKTTGVVTALRGDYIASVQGHLESVLSSDGLDTLERMVRAATAAPKRP</sequence>
<dbReference type="PANTHER" id="PTHR11236">
    <property type="entry name" value="AMINOBENZOATE/ANTHRANILATE SYNTHASE"/>
    <property type="match status" value="1"/>
</dbReference>
<dbReference type="GO" id="GO:0004049">
    <property type="term" value="F:anthranilate synthase activity"/>
    <property type="evidence" value="ECO:0007669"/>
    <property type="project" value="UniProtKB-EC"/>
</dbReference>
<evidence type="ECO:0000256" key="1">
    <source>
        <dbReference type="ARBA" id="ARBA00012266"/>
    </source>
</evidence>
<dbReference type="InterPro" id="IPR015890">
    <property type="entry name" value="Chorismate_C"/>
</dbReference>
<dbReference type="GeneID" id="93666396"/>
<keyword evidence="8" id="KW-1185">Reference proteome</keyword>
<dbReference type="InterPro" id="IPR005801">
    <property type="entry name" value="ADC_synthase"/>
</dbReference>
<keyword evidence="3" id="KW-0456">Lyase</keyword>
<dbReference type="InterPro" id="IPR006221">
    <property type="entry name" value="TrpG/PapA_dom"/>
</dbReference>
<dbReference type="InterPro" id="IPR029062">
    <property type="entry name" value="Class_I_gatase-like"/>
</dbReference>
<dbReference type="Pfam" id="PF00117">
    <property type="entry name" value="GATase"/>
    <property type="match status" value="1"/>
</dbReference>
<accession>A0A0C5BIM0</accession>
<feature type="domain" description="Glutamine amidotransferase" evidence="5">
    <location>
        <begin position="435"/>
        <end position="613"/>
    </location>
</feature>
<dbReference type="EC" id="4.1.3.27" evidence="1"/>
<evidence type="ECO:0000256" key="3">
    <source>
        <dbReference type="ARBA" id="ARBA00023239"/>
    </source>
</evidence>
<gene>
    <name evidence="7" type="ORF">VT73_07450</name>
</gene>
<keyword evidence="2" id="KW-0315">Glutamine amidotransferase</keyword>
<evidence type="ECO:0000313" key="8">
    <source>
        <dbReference type="Proteomes" id="UP000052979"/>
    </source>
</evidence>
<dbReference type="Proteomes" id="UP000052979">
    <property type="component" value="Unassembled WGS sequence"/>
</dbReference>
<dbReference type="Pfam" id="PF00425">
    <property type="entry name" value="Chorismate_bind"/>
    <property type="match status" value="1"/>
</dbReference>
<dbReference type="PROSITE" id="PS51273">
    <property type="entry name" value="GATASE_TYPE_1"/>
    <property type="match status" value="1"/>
</dbReference>
<evidence type="ECO:0000259" key="5">
    <source>
        <dbReference type="Pfam" id="PF00117"/>
    </source>
</evidence>
<proteinExistence type="predicted"/>
<dbReference type="CDD" id="cd01743">
    <property type="entry name" value="GATase1_Anthranilate_Synthase"/>
    <property type="match status" value="1"/>
</dbReference>
<dbReference type="RefSeq" id="WP_042734336.1">
    <property type="nucleotide sequence ID" value="NZ_CP010848.1"/>
</dbReference>
<reference evidence="7 8" key="1">
    <citation type="submission" date="2015-04" db="EMBL/GenBank/DDBJ databases">
        <title>Draft genome sequence of Rathayibacter toxicus strain FH-142 (AKA 70134 or CS 32), a Western Australian isolate.</title>
        <authorList>
            <consortium name="Consortium for Microbial Forensics and Genomics (microFORGE)"/>
            <person name="Knight B.M."/>
            <person name="Roberts D.P."/>
            <person name="Lin D."/>
            <person name="Hari K."/>
            <person name="Fletcher J."/>
            <person name="Melcher U."/>
            <person name="Blagden T."/>
            <person name="Luster D.G."/>
            <person name="Sechler A.J."/>
            <person name="Schneider W.L."/>
            <person name="Winegar R.A."/>
        </authorList>
    </citation>
    <scope>NUCLEOTIDE SEQUENCE [LARGE SCALE GENOMIC DNA]</scope>
    <source>
        <strain evidence="7 8">FH142</strain>
    </source>
</reference>
<dbReference type="SUPFAM" id="SSF52317">
    <property type="entry name" value="Class I glutamine amidotransferase-like"/>
    <property type="match status" value="1"/>
</dbReference>
<dbReference type="eggNOG" id="COG0512">
    <property type="taxonomic scope" value="Bacteria"/>
</dbReference>
<evidence type="ECO:0000259" key="6">
    <source>
        <dbReference type="Pfam" id="PF00425"/>
    </source>
</evidence>
<dbReference type="Gene3D" id="3.60.120.10">
    <property type="entry name" value="Anthranilate synthase"/>
    <property type="match status" value="1"/>
</dbReference>
<feature type="domain" description="Chorismate-utilising enzyme C-terminal" evidence="6">
    <location>
        <begin position="111"/>
        <end position="374"/>
    </location>
</feature>
<dbReference type="KEGG" id="rtc:APU90_07285"/>
<dbReference type="InterPro" id="IPR019999">
    <property type="entry name" value="Anth_synth_I-like"/>
</dbReference>
<name>A0A0C5BIM0_9MICO</name>
<dbReference type="PATRIC" id="fig|145458.7.peg.2221"/>
<evidence type="ECO:0000313" key="7">
    <source>
        <dbReference type="EMBL" id="KKM44946.1"/>
    </source>
</evidence>
<dbReference type="STRING" id="145458.APU90_07285"/>
<dbReference type="GO" id="GO:0000162">
    <property type="term" value="P:L-tryptophan biosynthetic process"/>
    <property type="evidence" value="ECO:0007669"/>
    <property type="project" value="TreeGrafter"/>
</dbReference>
<dbReference type="PANTHER" id="PTHR11236:SF49">
    <property type="entry name" value="ANTHRANILATE SYNTHASE COMPONENT 1"/>
    <property type="match status" value="1"/>
</dbReference>
<dbReference type="PRINTS" id="PR00097">
    <property type="entry name" value="ANTSNTHASEII"/>
</dbReference>
<dbReference type="AlphaFoldDB" id="A0A0C5BIM0"/>
<comment type="caution">
    <text evidence="7">The sequence shown here is derived from an EMBL/GenBank/DDBJ whole genome shotgun (WGS) entry which is preliminary data.</text>
</comment>
<comment type="catalytic activity">
    <reaction evidence="4">
        <text>chorismate + L-glutamine = anthranilate + pyruvate + L-glutamate + H(+)</text>
        <dbReference type="Rhea" id="RHEA:21732"/>
        <dbReference type="ChEBI" id="CHEBI:15361"/>
        <dbReference type="ChEBI" id="CHEBI:15378"/>
        <dbReference type="ChEBI" id="CHEBI:16567"/>
        <dbReference type="ChEBI" id="CHEBI:29748"/>
        <dbReference type="ChEBI" id="CHEBI:29985"/>
        <dbReference type="ChEBI" id="CHEBI:58359"/>
        <dbReference type="EC" id="4.1.3.27"/>
    </reaction>
</comment>
<dbReference type="SUPFAM" id="SSF56322">
    <property type="entry name" value="ADC synthase"/>
    <property type="match status" value="1"/>
</dbReference>
<dbReference type="EMBL" id="LBFI01000049">
    <property type="protein sequence ID" value="KKM44946.1"/>
    <property type="molecule type" value="Genomic_DNA"/>
</dbReference>
<evidence type="ECO:0000256" key="2">
    <source>
        <dbReference type="ARBA" id="ARBA00022962"/>
    </source>
</evidence>
<dbReference type="KEGG" id="rtx:TI83_09780"/>
<evidence type="ECO:0000256" key="4">
    <source>
        <dbReference type="ARBA" id="ARBA00047683"/>
    </source>
</evidence>
<protein>
    <recommendedName>
        <fullName evidence="1">anthranilate synthase</fullName>
        <ecNumber evidence="1">4.1.3.27</ecNumber>
    </recommendedName>
</protein>
<dbReference type="PRINTS" id="PR00096">
    <property type="entry name" value="GATASE"/>
</dbReference>